<evidence type="ECO:0000313" key="2">
    <source>
        <dbReference type="EMBL" id="CDP26838.1"/>
    </source>
</evidence>
<gene>
    <name evidence="1" type="ORF">PODANS_3_3280</name>
</gene>
<evidence type="ECO:0000313" key="1">
    <source>
        <dbReference type="EMBL" id="CAP70245.1"/>
    </source>
</evidence>
<keyword evidence="3" id="KW-1185">Reference proteome</keyword>
<reference evidence="3" key="3">
    <citation type="journal article" date="2014" name="Genetics">
        <title>Maintaining two mating types: Structure of the mating type locus and its role in heterokaryosis in Podospora anserina.</title>
        <authorList>
            <person name="Grognet P."/>
            <person name="Bidard F."/>
            <person name="Kuchly C."/>
            <person name="Tong L.C.H."/>
            <person name="Coppin E."/>
            <person name="Benkhali J.A."/>
            <person name="Couloux A."/>
            <person name="Wincker P."/>
            <person name="Debuchy R."/>
            <person name="Silar P."/>
        </authorList>
    </citation>
    <scope>GENOME REANNOTATION</scope>
    <source>
        <strain evidence="3">S / ATCC MYA-4624 / DSM 980 / FGSC 10383</strain>
    </source>
</reference>
<reference evidence="2" key="4">
    <citation type="submission" date="2015-04" db="EMBL/GenBank/DDBJ databases">
        <title>Maintaining two mating types: Structure of the mating type locus and its role in heterokaryosis in Podospora anserina.</title>
        <authorList>
            <person name="Grognet P."/>
            <person name="Bidard F."/>
            <person name="Kuchly C."/>
            <person name="Chan Ho Tong L."/>
            <person name="Coppin E."/>
            <person name="Ait Benkhali J."/>
            <person name="Couloux A."/>
            <person name="Wincker P."/>
            <person name="Debuchy R."/>
            <person name="Silar P."/>
        </authorList>
    </citation>
    <scope>NUCLEOTIDE SEQUENCE</scope>
</reference>
<proteinExistence type="predicted"/>
<dbReference type="KEGG" id="pan:PODANSg6148"/>
<dbReference type="eggNOG" id="KOG4231">
    <property type="taxonomic scope" value="Eukaryota"/>
</dbReference>
<reference evidence="1" key="2">
    <citation type="submission" date="2008-07" db="EMBL/GenBank/DDBJ databases">
        <authorList>
            <person name="Genoscope - CEA"/>
        </authorList>
    </citation>
    <scope>NUCLEOTIDE SEQUENCE</scope>
    <source>
        <strain evidence="1">S mat+</strain>
    </source>
</reference>
<dbReference type="EMBL" id="FO904938">
    <property type="protein sequence ID" value="CDP26838.1"/>
    <property type="molecule type" value="Genomic_DNA"/>
</dbReference>
<reference evidence="1 3" key="1">
    <citation type="journal article" date="2008" name="Genome Biol.">
        <title>The genome sequence of the model ascomycete fungus Podospora anserina.</title>
        <authorList>
            <person name="Espagne E."/>
            <person name="Lespinet O."/>
            <person name="Malagnac F."/>
            <person name="Da Silva C."/>
            <person name="Jaillon O."/>
            <person name="Porcel B.M."/>
            <person name="Couloux A."/>
            <person name="Aury J.-M."/>
            <person name="Segurens B."/>
            <person name="Poulain J."/>
            <person name="Anthouard V."/>
            <person name="Grossetete S."/>
            <person name="Khalili H."/>
            <person name="Coppin E."/>
            <person name="Dequard-Chablat M."/>
            <person name="Picard M."/>
            <person name="Contamine V."/>
            <person name="Arnaise S."/>
            <person name="Bourdais A."/>
            <person name="Berteaux-Lecellier V."/>
            <person name="Gautheret D."/>
            <person name="de Vries R.P."/>
            <person name="Battaglia E."/>
            <person name="Coutinho P.M."/>
            <person name="Danchin E.G.J."/>
            <person name="Henrissat B."/>
            <person name="El Khoury R."/>
            <person name="Sainsard-Chanet A."/>
            <person name="Boivin A."/>
            <person name="Pinan-Lucarre B."/>
            <person name="Sellem C.H."/>
            <person name="Debuchy R."/>
            <person name="Wincker P."/>
            <person name="Weissenbach J."/>
            <person name="Silar P."/>
        </authorList>
    </citation>
    <scope>NUCLEOTIDE SEQUENCE [LARGE SCALE GENOMIC DNA]</scope>
    <source>
        <strain evidence="3">S / ATCC MYA-4624 / DSM 980 / FGSC 10383</strain>
        <strain evidence="1">S mat+</strain>
    </source>
</reference>
<dbReference type="AlphaFoldDB" id="B2AZD1"/>
<sequence length="524" mass="58607">MLIGREQASIGGTKSFPAPVNGLTDDLISNSGDVHLYADPATHHEKHPVLLADCEGLGGGQNVPRAKEHQSMYAVKCLFPRTLYTFSDVTVFVVQEPRTFQSDVLVNLVEWAYSSIEKAVNQPVLPHLIITLNRTDNAINEEQWDPRTATDMLLAAHQDITQVPELIRIVQGLKLSGHSVKSAKELPECFYQSITVVRIPTKGRYMQIDEEIGKLYNTIRDRATSSHTEKRSVRMALNAEKLHQFMNAAYNHFSENLDKPFDFVKEALQLNPMPHDFQGHMLHLVLAVRNGMSSMGYPNTERQLLEKVKSLLASCMTLVITRNNLTGTIKDLLNSTFRKSARMAFEELCDKWLPCGFESNGYTCCNVRFAHFKGHQASNGKIFQKGPYQPSITDDQFEGWFNGIGAELKKMMEELPRAGSEKDNAWGKHLQRLERFYDDNSKLSHSENVSHGTCFCCINSVPEQMSCLAGIFCAPSVLAPLVIIKNGTSCSSDITPFAATRIIGTGIQFRLGSSQRVLEYALCV</sequence>
<dbReference type="EMBL" id="CU638743">
    <property type="protein sequence ID" value="CAP70245.1"/>
    <property type="molecule type" value="Genomic_DNA"/>
</dbReference>
<dbReference type="OrthoDB" id="194358at2759"/>
<name>B2AZD1_PODAN</name>
<organism evidence="1">
    <name type="scientific">Podospora anserina (strain S / ATCC MYA-4624 / DSM 980 / FGSC 10383)</name>
    <name type="common">Pleurage anserina</name>
    <dbReference type="NCBI Taxonomy" id="515849"/>
    <lineage>
        <taxon>Eukaryota</taxon>
        <taxon>Fungi</taxon>
        <taxon>Dikarya</taxon>
        <taxon>Ascomycota</taxon>
        <taxon>Pezizomycotina</taxon>
        <taxon>Sordariomycetes</taxon>
        <taxon>Sordariomycetidae</taxon>
        <taxon>Sordariales</taxon>
        <taxon>Podosporaceae</taxon>
        <taxon>Podospora</taxon>
        <taxon>Podospora anserina</taxon>
    </lineage>
</organism>
<dbReference type="VEuPathDB" id="FungiDB:PODANS_3_3280"/>
<dbReference type="RefSeq" id="XP_001909113.1">
    <property type="nucleotide sequence ID" value="XM_001909078.1"/>
</dbReference>
<accession>B2AZD1</accession>
<dbReference type="Proteomes" id="UP000001197">
    <property type="component" value="Chromosome 3"/>
</dbReference>
<dbReference type="GeneID" id="6194036"/>
<dbReference type="HOGENOM" id="CLU_519829_0_0_1"/>
<protein>
    <submittedName>
        <fullName evidence="1">Podospora anserina S mat+ genomic DNA chromosome 3, supercontig 2</fullName>
    </submittedName>
</protein>
<evidence type="ECO:0000313" key="3">
    <source>
        <dbReference type="Proteomes" id="UP000001197"/>
    </source>
</evidence>